<keyword evidence="2" id="KW-1185">Reference proteome</keyword>
<dbReference type="Proteomes" id="UP001064048">
    <property type="component" value="Chromosome 18"/>
</dbReference>
<sequence>MTRPKLGLRWLDVGIIIIIIISRKTSTAEQRPPPLERRNERQIVTCIHRFPQLSRCPQSTWWEACCQRFVFRFVVATRGLFSPNGYLLRAMWPAHCHCLTVPPIEFRMVLSSYLNTKYHPNSFCRLRAKDQPINTHSLTIALKYCQDDAGFLNEPKIALSSIPTFTLVAKAFKILRLALNARPSWSILVSDRSKSEQNKF</sequence>
<protein>
    <submittedName>
        <fullName evidence="1">Uncharacterized protein</fullName>
    </submittedName>
</protein>
<dbReference type="EMBL" id="CM046118">
    <property type="protein sequence ID" value="KAI8438184.1"/>
    <property type="molecule type" value="Genomic_DNA"/>
</dbReference>
<evidence type="ECO:0000313" key="1">
    <source>
        <dbReference type="EMBL" id="KAI8438184.1"/>
    </source>
</evidence>
<evidence type="ECO:0000313" key="2">
    <source>
        <dbReference type="Proteomes" id="UP001064048"/>
    </source>
</evidence>
<organism evidence="1 2">
    <name type="scientific">Choristoneura fumiferana</name>
    <name type="common">Spruce budworm moth</name>
    <name type="synonym">Archips fumiferana</name>
    <dbReference type="NCBI Taxonomy" id="7141"/>
    <lineage>
        <taxon>Eukaryota</taxon>
        <taxon>Metazoa</taxon>
        <taxon>Ecdysozoa</taxon>
        <taxon>Arthropoda</taxon>
        <taxon>Hexapoda</taxon>
        <taxon>Insecta</taxon>
        <taxon>Pterygota</taxon>
        <taxon>Neoptera</taxon>
        <taxon>Endopterygota</taxon>
        <taxon>Lepidoptera</taxon>
        <taxon>Glossata</taxon>
        <taxon>Ditrysia</taxon>
        <taxon>Tortricoidea</taxon>
        <taxon>Tortricidae</taxon>
        <taxon>Tortricinae</taxon>
        <taxon>Choristoneura</taxon>
    </lineage>
</organism>
<comment type="caution">
    <text evidence="1">The sequence shown here is derived from an EMBL/GenBank/DDBJ whole genome shotgun (WGS) entry which is preliminary data.</text>
</comment>
<gene>
    <name evidence="1" type="ORF">MSG28_010805</name>
</gene>
<proteinExistence type="predicted"/>
<name>A0ACC0KNT7_CHOFU</name>
<reference evidence="1 2" key="1">
    <citation type="journal article" date="2022" name="Genome Biol. Evol.">
        <title>The Spruce Budworm Genome: Reconstructing the Evolutionary History of Antifreeze Proteins.</title>
        <authorList>
            <person name="Beliveau C."/>
            <person name="Gagne P."/>
            <person name="Picq S."/>
            <person name="Vernygora O."/>
            <person name="Keeling C.I."/>
            <person name="Pinkney K."/>
            <person name="Doucet D."/>
            <person name="Wen F."/>
            <person name="Johnston J.S."/>
            <person name="Maaroufi H."/>
            <person name="Boyle B."/>
            <person name="Laroche J."/>
            <person name="Dewar K."/>
            <person name="Juretic N."/>
            <person name="Blackburn G."/>
            <person name="Nisole A."/>
            <person name="Brunet B."/>
            <person name="Brandao M."/>
            <person name="Lumley L."/>
            <person name="Duan J."/>
            <person name="Quan G."/>
            <person name="Lucarotti C.J."/>
            <person name="Roe A.D."/>
            <person name="Sperling F.A.H."/>
            <person name="Levesque R.C."/>
            <person name="Cusson M."/>
        </authorList>
    </citation>
    <scope>NUCLEOTIDE SEQUENCE [LARGE SCALE GENOMIC DNA]</scope>
    <source>
        <strain evidence="1">Glfc:IPQL:Cfum</strain>
    </source>
</reference>
<accession>A0ACC0KNT7</accession>